<dbReference type="Proteomes" id="UP000288716">
    <property type="component" value="Unassembled WGS sequence"/>
</dbReference>
<sequence length="59" mass="6662">MNICVFKVIIIFIAFAILVAGHGMLIDPPSRSTAWRFGFKTPINYNDNELYCGGFLMSF</sequence>
<keyword evidence="1" id="KW-0472">Membrane</keyword>
<keyword evidence="1" id="KW-0812">Transmembrane</keyword>
<reference evidence="2 3" key="1">
    <citation type="journal article" date="2018" name="Gigascience">
        <title>Genomes of trombidid mites reveal novel predicted allergens and laterally-transferred genes associated with secondary metabolism.</title>
        <authorList>
            <person name="Dong X."/>
            <person name="Chaisiri K."/>
            <person name="Xia D."/>
            <person name="Armstrong S.D."/>
            <person name="Fang Y."/>
            <person name="Donnelly M.J."/>
            <person name="Kadowaki T."/>
            <person name="McGarry J.W."/>
            <person name="Darby A.C."/>
            <person name="Makepeace B.L."/>
        </authorList>
    </citation>
    <scope>NUCLEOTIDE SEQUENCE [LARGE SCALE GENOMIC DNA]</scope>
    <source>
        <strain evidence="2">UoL-UT</strain>
    </source>
</reference>
<dbReference type="STRING" id="299467.A0A443QDZ5"/>
<evidence type="ECO:0000256" key="1">
    <source>
        <dbReference type="SAM" id="Phobius"/>
    </source>
</evidence>
<organism evidence="2 3">
    <name type="scientific">Leptotrombidium deliense</name>
    <dbReference type="NCBI Taxonomy" id="299467"/>
    <lineage>
        <taxon>Eukaryota</taxon>
        <taxon>Metazoa</taxon>
        <taxon>Ecdysozoa</taxon>
        <taxon>Arthropoda</taxon>
        <taxon>Chelicerata</taxon>
        <taxon>Arachnida</taxon>
        <taxon>Acari</taxon>
        <taxon>Acariformes</taxon>
        <taxon>Trombidiformes</taxon>
        <taxon>Prostigmata</taxon>
        <taxon>Anystina</taxon>
        <taxon>Parasitengona</taxon>
        <taxon>Trombiculoidea</taxon>
        <taxon>Trombiculidae</taxon>
        <taxon>Leptotrombidium</taxon>
    </lineage>
</organism>
<dbReference type="OrthoDB" id="64893at2759"/>
<evidence type="ECO:0000313" key="3">
    <source>
        <dbReference type="Proteomes" id="UP000288716"/>
    </source>
</evidence>
<keyword evidence="3" id="KW-1185">Reference proteome</keyword>
<comment type="caution">
    <text evidence="2">The sequence shown here is derived from an EMBL/GenBank/DDBJ whole genome shotgun (WGS) entry which is preliminary data.</text>
</comment>
<protein>
    <submittedName>
        <fullName evidence="2">Uncharacterized protein</fullName>
    </submittedName>
</protein>
<keyword evidence="1" id="KW-1133">Transmembrane helix</keyword>
<dbReference type="VEuPathDB" id="VectorBase:LDEU014404"/>
<dbReference type="AlphaFoldDB" id="A0A443QDZ5"/>
<feature type="transmembrane region" description="Helical" evidence="1">
    <location>
        <begin position="6"/>
        <end position="26"/>
    </location>
</feature>
<evidence type="ECO:0000313" key="2">
    <source>
        <dbReference type="EMBL" id="RWS01248.1"/>
    </source>
</evidence>
<gene>
    <name evidence="2" type="ORF">B4U80_08504</name>
</gene>
<accession>A0A443QDZ5</accession>
<dbReference type="EMBL" id="NCKV01057981">
    <property type="protein sequence ID" value="RWS01248.1"/>
    <property type="molecule type" value="Genomic_DNA"/>
</dbReference>
<name>A0A443QDZ5_9ACAR</name>
<proteinExistence type="predicted"/>